<reference evidence="1 2" key="1">
    <citation type="submission" date="2017-11" db="EMBL/GenBank/DDBJ databases">
        <title>The genome of Rhizophagus clarus HR1 reveals common genetic basis of auxotrophy among arbuscular mycorrhizal fungi.</title>
        <authorList>
            <person name="Kobayashi Y."/>
        </authorList>
    </citation>
    <scope>NUCLEOTIDE SEQUENCE [LARGE SCALE GENOMIC DNA]</scope>
    <source>
        <strain evidence="1 2">HR1</strain>
    </source>
</reference>
<protein>
    <recommendedName>
        <fullName evidence="3">SAM domain-containing protein</fullName>
    </recommendedName>
</protein>
<evidence type="ECO:0000313" key="1">
    <source>
        <dbReference type="EMBL" id="GBB87529.1"/>
    </source>
</evidence>
<sequence length="420" mass="48570">MYSEHNSYLVENWNIETLIDFLKEQNLKLDDDDLGILRKQKVNGQAFLELTKEELLAPLYNFPGEPAIKLAKEIKTLKEKLKRVFSSYNSLKEVLAKYGISSDGTETIPLFLPETHEVQDSNKHFEHCIKNILFRMKNYRSLVLDSLESMHNEYVSTILHTALYIAGDIVSKEFSMRPEYKIIGNESCERVNYAIKEAENLICIIEDKEVLKILGIIVGLLKDRACVEEEPERKRIKTNGKLFQKLIHKGYRCANRLLDYLENIGTISVGEFELDPLADFYHPALIPPLSTLAERVDIRKKFIISMESVVMGGVSLFTLEKNKCSSLQNLIQKNYSSDNLSILIEITWEREEMKTWRDDLLVKFLYHSNLAPAKIEELEKARIDTITEDTRCDVENTRRDAENAELKARVAKLEEDSRQL</sequence>
<dbReference type="AlphaFoldDB" id="A0A2Z6QNY5"/>
<comment type="caution">
    <text evidence="1">The sequence shown here is derived from an EMBL/GenBank/DDBJ whole genome shotgun (WGS) entry which is preliminary data.</text>
</comment>
<name>A0A2Z6QNY5_9GLOM</name>
<organism evidence="1 2">
    <name type="scientific">Rhizophagus clarus</name>
    <dbReference type="NCBI Taxonomy" id="94130"/>
    <lineage>
        <taxon>Eukaryota</taxon>
        <taxon>Fungi</taxon>
        <taxon>Fungi incertae sedis</taxon>
        <taxon>Mucoromycota</taxon>
        <taxon>Glomeromycotina</taxon>
        <taxon>Glomeromycetes</taxon>
        <taxon>Glomerales</taxon>
        <taxon>Glomeraceae</taxon>
        <taxon>Rhizophagus</taxon>
    </lineage>
</organism>
<dbReference type="SUPFAM" id="SSF47769">
    <property type="entry name" value="SAM/Pointed domain"/>
    <property type="match status" value="1"/>
</dbReference>
<evidence type="ECO:0008006" key="3">
    <source>
        <dbReference type="Google" id="ProtNLM"/>
    </source>
</evidence>
<gene>
    <name evidence="1" type="ORF">RclHR1_00140033</name>
</gene>
<keyword evidence="2" id="KW-1185">Reference proteome</keyword>
<evidence type="ECO:0000313" key="2">
    <source>
        <dbReference type="Proteomes" id="UP000247702"/>
    </source>
</evidence>
<dbReference type="Proteomes" id="UP000247702">
    <property type="component" value="Unassembled WGS sequence"/>
</dbReference>
<dbReference type="Gene3D" id="1.10.150.50">
    <property type="entry name" value="Transcription Factor, Ets-1"/>
    <property type="match status" value="1"/>
</dbReference>
<dbReference type="InterPro" id="IPR013761">
    <property type="entry name" value="SAM/pointed_sf"/>
</dbReference>
<proteinExistence type="predicted"/>
<dbReference type="EMBL" id="BEXD01000446">
    <property type="protein sequence ID" value="GBB87529.1"/>
    <property type="molecule type" value="Genomic_DNA"/>
</dbReference>
<accession>A0A2Z6QNY5</accession>